<reference evidence="2 3" key="1">
    <citation type="journal article" date="2024" name="Plant Biotechnol. J.">
        <title>Dendrobium thyrsiflorum genome and its molecular insights into genes involved in important horticultural traits.</title>
        <authorList>
            <person name="Chen B."/>
            <person name="Wang J.Y."/>
            <person name="Zheng P.J."/>
            <person name="Li K.L."/>
            <person name="Liang Y.M."/>
            <person name="Chen X.F."/>
            <person name="Zhang C."/>
            <person name="Zhao X."/>
            <person name="He X."/>
            <person name="Zhang G.Q."/>
            <person name="Liu Z.J."/>
            <person name="Xu Q."/>
        </authorList>
    </citation>
    <scope>NUCLEOTIDE SEQUENCE [LARGE SCALE GENOMIC DNA]</scope>
    <source>
        <strain evidence="2">GZMU011</strain>
    </source>
</reference>
<name>A0ABD0UV33_DENTH</name>
<dbReference type="AlphaFoldDB" id="A0ABD0UV33"/>
<evidence type="ECO:0000313" key="2">
    <source>
        <dbReference type="EMBL" id="KAL0916561.1"/>
    </source>
</evidence>
<gene>
    <name evidence="2" type="ORF">M5K25_014083</name>
</gene>
<keyword evidence="3" id="KW-1185">Reference proteome</keyword>
<organism evidence="2 3">
    <name type="scientific">Dendrobium thyrsiflorum</name>
    <name type="common">Pinecone-like raceme dendrobium</name>
    <name type="synonym">Orchid</name>
    <dbReference type="NCBI Taxonomy" id="117978"/>
    <lineage>
        <taxon>Eukaryota</taxon>
        <taxon>Viridiplantae</taxon>
        <taxon>Streptophyta</taxon>
        <taxon>Embryophyta</taxon>
        <taxon>Tracheophyta</taxon>
        <taxon>Spermatophyta</taxon>
        <taxon>Magnoliopsida</taxon>
        <taxon>Liliopsida</taxon>
        <taxon>Asparagales</taxon>
        <taxon>Orchidaceae</taxon>
        <taxon>Epidendroideae</taxon>
        <taxon>Malaxideae</taxon>
        <taxon>Dendrobiinae</taxon>
        <taxon>Dendrobium</taxon>
    </lineage>
</organism>
<evidence type="ECO:0000256" key="1">
    <source>
        <dbReference type="SAM" id="MobiDB-lite"/>
    </source>
</evidence>
<feature type="compositionally biased region" description="Polar residues" evidence="1">
    <location>
        <begin position="76"/>
        <end position="85"/>
    </location>
</feature>
<dbReference type="EMBL" id="JANQDX010000011">
    <property type="protein sequence ID" value="KAL0916561.1"/>
    <property type="molecule type" value="Genomic_DNA"/>
</dbReference>
<feature type="region of interest" description="Disordered" evidence="1">
    <location>
        <begin position="53"/>
        <end position="104"/>
    </location>
</feature>
<comment type="caution">
    <text evidence="2">The sequence shown here is derived from an EMBL/GenBank/DDBJ whole genome shotgun (WGS) entry which is preliminary data.</text>
</comment>
<accession>A0ABD0UV33</accession>
<evidence type="ECO:0000313" key="3">
    <source>
        <dbReference type="Proteomes" id="UP001552299"/>
    </source>
</evidence>
<protein>
    <submittedName>
        <fullName evidence="2">Uncharacterized protein</fullName>
    </submittedName>
</protein>
<proteinExistence type="predicted"/>
<dbReference type="Proteomes" id="UP001552299">
    <property type="component" value="Unassembled WGS sequence"/>
</dbReference>
<feature type="compositionally biased region" description="Basic and acidic residues" evidence="1">
    <location>
        <begin position="58"/>
        <end position="73"/>
    </location>
</feature>
<sequence length="104" mass="12472">MAISQDRFGNFPRQFEQPHNIPYQRWEYRHEMNEQIKMRLQQAYEQQISSIFPDEDMESHRSDDVVDPNDRWNHLSHMSTQSNEVGPSHRPGKAPLTEVEDFLM</sequence>